<sequence>MNEEGTSKSGTGKSKSGTNIVGRLILCCNAKGESDEKKKEKHLFDAFTDLRNGLDNNQSFQQVVDGVFKKLDKMIALFNIANEQTELVLFFHEAHYLLDEGTMDAMLFCIVCLWICKKRGNLQIVAVFTGTTAKLTNFIIDDNITNKTDTDTCEYTSPKLGFYTRGEKTSYTPFYTTTTIGCLQFVKMDDSSSNKSEYSIAVPCGRPLFAAMSEQELKAGESTIVQHIVQDASPSAFKNTAATWLSVLGTQVQMGQTTFAAASGLVGRSYANIVLVSPATVDGNDKQTAKICFPPDPFCARFAM</sequence>
<evidence type="ECO:0000313" key="2">
    <source>
        <dbReference type="Proteomes" id="UP001295423"/>
    </source>
</evidence>
<evidence type="ECO:0000313" key="1">
    <source>
        <dbReference type="EMBL" id="CAJ1938532.1"/>
    </source>
</evidence>
<keyword evidence="2" id="KW-1185">Reference proteome</keyword>
<comment type="caution">
    <text evidence="1">The sequence shown here is derived from an EMBL/GenBank/DDBJ whole genome shotgun (WGS) entry which is preliminary data.</text>
</comment>
<name>A0AAD2FH39_9STRA</name>
<accession>A0AAD2FH39</accession>
<proteinExistence type="predicted"/>
<organism evidence="1 2">
    <name type="scientific">Cylindrotheca closterium</name>
    <dbReference type="NCBI Taxonomy" id="2856"/>
    <lineage>
        <taxon>Eukaryota</taxon>
        <taxon>Sar</taxon>
        <taxon>Stramenopiles</taxon>
        <taxon>Ochrophyta</taxon>
        <taxon>Bacillariophyta</taxon>
        <taxon>Bacillariophyceae</taxon>
        <taxon>Bacillariophycidae</taxon>
        <taxon>Bacillariales</taxon>
        <taxon>Bacillariaceae</taxon>
        <taxon>Cylindrotheca</taxon>
    </lineage>
</organism>
<dbReference type="EMBL" id="CAKOGP040000732">
    <property type="protein sequence ID" value="CAJ1938532.1"/>
    <property type="molecule type" value="Genomic_DNA"/>
</dbReference>
<protein>
    <submittedName>
        <fullName evidence="1">Uncharacterized protein</fullName>
    </submittedName>
</protein>
<gene>
    <name evidence="1" type="ORF">CYCCA115_LOCUS6167</name>
</gene>
<dbReference type="AlphaFoldDB" id="A0AAD2FH39"/>
<dbReference type="Proteomes" id="UP001295423">
    <property type="component" value="Unassembled WGS sequence"/>
</dbReference>
<reference evidence="1" key="1">
    <citation type="submission" date="2023-08" db="EMBL/GenBank/DDBJ databases">
        <authorList>
            <person name="Audoor S."/>
            <person name="Bilcke G."/>
        </authorList>
    </citation>
    <scope>NUCLEOTIDE SEQUENCE</scope>
</reference>